<evidence type="ECO:0000256" key="11">
    <source>
        <dbReference type="ARBA" id="ARBA00022723"/>
    </source>
</evidence>
<evidence type="ECO:0000256" key="2">
    <source>
        <dbReference type="ARBA" id="ARBA00001911"/>
    </source>
</evidence>
<evidence type="ECO:0000256" key="18">
    <source>
        <dbReference type="HAMAP-Rule" id="MF_00110"/>
    </source>
</evidence>
<feature type="domain" description="3-dehydroquinate synthase C-terminal" evidence="20">
    <location>
        <begin position="179"/>
        <end position="320"/>
    </location>
</feature>
<evidence type="ECO:0000256" key="9">
    <source>
        <dbReference type="ARBA" id="ARBA00022490"/>
    </source>
</evidence>
<dbReference type="InterPro" id="IPR030960">
    <property type="entry name" value="DHQS/DOIS_N"/>
</dbReference>
<dbReference type="CDD" id="cd08195">
    <property type="entry name" value="DHQS"/>
    <property type="match status" value="1"/>
</dbReference>
<keyword evidence="9 18" id="KW-0963">Cytoplasm</keyword>
<evidence type="ECO:0000259" key="19">
    <source>
        <dbReference type="Pfam" id="PF01761"/>
    </source>
</evidence>
<dbReference type="HAMAP" id="MF_00110">
    <property type="entry name" value="DHQ_synthase"/>
    <property type="match status" value="1"/>
</dbReference>
<dbReference type="RefSeq" id="WP_046099316.1">
    <property type="nucleotide sequence ID" value="NZ_CP015552.1"/>
</dbReference>
<dbReference type="NCBIfam" id="TIGR01357">
    <property type="entry name" value="aroB"/>
    <property type="match status" value="1"/>
</dbReference>
<evidence type="ECO:0000256" key="10">
    <source>
        <dbReference type="ARBA" id="ARBA00022605"/>
    </source>
</evidence>
<keyword evidence="12 18" id="KW-0547">Nucleotide-binding</keyword>
<evidence type="ECO:0000256" key="7">
    <source>
        <dbReference type="ARBA" id="ARBA00013031"/>
    </source>
</evidence>
<evidence type="ECO:0000313" key="21">
    <source>
        <dbReference type="EMBL" id="KKB26253.1"/>
    </source>
</evidence>
<comment type="caution">
    <text evidence="18">Lacks conserved residue(s) required for the propagation of feature annotation.</text>
</comment>
<dbReference type="GO" id="GO:0008652">
    <property type="term" value="P:amino acid biosynthetic process"/>
    <property type="evidence" value="ECO:0007669"/>
    <property type="project" value="UniProtKB-KW"/>
</dbReference>
<accession>A0AAJ0JQQ3</accession>
<feature type="domain" description="3-dehydroquinate synthase N-terminal" evidence="19">
    <location>
        <begin position="67"/>
        <end position="177"/>
    </location>
</feature>
<evidence type="ECO:0000256" key="4">
    <source>
        <dbReference type="ARBA" id="ARBA00004496"/>
    </source>
</evidence>
<keyword evidence="14 18" id="KW-0520">NAD</keyword>
<dbReference type="PANTHER" id="PTHR43622:SF7">
    <property type="entry name" value="3-DEHYDROQUINATE SYNTHASE, CHLOROPLASTIC"/>
    <property type="match status" value="1"/>
</dbReference>
<keyword evidence="16 18" id="KW-0456">Lyase</keyword>
<name>A0AAJ0JQQ3_STACA</name>
<evidence type="ECO:0000256" key="17">
    <source>
        <dbReference type="ARBA" id="ARBA00023285"/>
    </source>
</evidence>
<dbReference type="GO" id="GO:0005737">
    <property type="term" value="C:cytoplasm"/>
    <property type="evidence" value="ECO:0007669"/>
    <property type="project" value="UniProtKB-SubCell"/>
</dbReference>
<dbReference type="EMBL" id="LAIU01000001">
    <property type="protein sequence ID" value="KKB26253.1"/>
    <property type="molecule type" value="Genomic_DNA"/>
</dbReference>
<dbReference type="Gene3D" id="1.20.1090.10">
    <property type="entry name" value="Dehydroquinate synthase-like - alpha domain"/>
    <property type="match status" value="1"/>
</dbReference>
<dbReference type="Gene3D" id="3.40.50.1970">
    <property type="match status" value="1"/>
</dbReference>
<protein>
    <recommendedName>
        <fullName evidence="8 18">3-dehydroquinate synthase</fullName>
        <shortName evidence="18">DHQS</shortName>
        <ecNumber evidence="7 18">4.2.3.4</ecNumber>
    </recommendedName>
</protein>
<proteinExistence type="inferred from homology"/>
<comment type="cofactor">
    <cofactor evidence="3">
        <name>Zn(2+)</name>
        <dbReference type="ChEBI" id="CHEBI:29105"/>
    </cofactor>
</comment>
<dbReference type="PIRSF" id="PIRSF001455">
    <property type="entry name" value="DHQ_synth"/>
    <property type="match status" value="1"/>
</dbReference>
<evidence type="ECO:0000256" key="14">
    <source>
        <dbReference type="ARBA" id="ARBA00023027"/>
    </source>
</evidence>
<feature type="binding site" evidence="18">
    <location>
        <begin position="128"/>
        <end position="129"/>
    </location>
    <ligand>
        <name>NAD(+)</name>
        <dbReference type="ChEBI" id="CHEBI:57540"/>
    </ligand>
</feature>
<evidence type="ECO:0000256" key="16">
    <source>
        <dbReference type="ARBA" id="ARBA00023239"/>
    </source>
</evidence>
<dbReference type="GO" id="GO:0000166">
    <property type="term" value="F:nucleotide binding"/>
    <property type="evidence" value="ECO:0007669"/>
    <property type="project" value="UniProtKB-KW"/>
</dbReference>
<dbReference type="Pfam" id="PF01761">
    <property type="entry name" value="DHQ_synthase"/>
    <property type="match status" value="1"/>
</dbReference>
<feature type="binding site" evidence="18">
    <location>
        <position position="149"/>
    </location>
    <ligand>
        <name>NAD(+)</name>
        <dbReference type="ChEBI" id="CHEBI:57540"/>
    </ligand>
</feature>
<feature type="binding site" evidence="18">
    <location>
        <position position="140"/>
    </location>
    <ligand>
        <name>NAD(+)</name>
        <dbReference type="ChEBI" id="CHEBI:57540"/>
    </ligand>
</feature>
<reference evidence="21 22" key="1">
    <citation type="submission" date="2015-03" db="EMBL/GenBank/DDBJ databases">
        <title>Draft Genome Sequence of S. carnosus subsp. utilis LTH 7013, Isolated from South Tirolean Ham.</title>
        <authorList>
            <person name="Mueller A."/>
            <person name="Huptas C."/>
            <person name="Wenning M."/>
            <person name="Weiss A."/>
            <person name="Schmidt H."/>
        </authorList>
    </citation>
    <scope>NUCLEOTIDE SEQUENCE [LARGE SCALE GENOMIC DNA]</scope>
    <source>
        <strain evidence="21 22">LTH7013</strain>
    </source>
</reference>
<keyword evidence="10 18" id="KW-0028">Amino-acid biosynthesis</keyword>
<comment type="cofactor">
    <cofactor evidence="2 18">
        <name>NAD(+)</name>
        <dbReference type="ChEBI" id="CHEBI:57540"/>
    </cofactor>
</comment>
<comment type="pathway">
    <text evidence="5 18">Metabolic intermediate biosynthesis; chorismate biosynthesis; chorismate from D-erythrose 4-phosphate and phosphoenolpyruvate: step 2/7.</text>
</comment>
<dbReference type="Proteomes" id="UP000033530">
    <property type="component" value="Unassembled WGS sequence"/>
</dbReference>
<keyword evidence="11 18" id="KW-0479">Metal-binding</keyword>
<dbReference type="AlphaFoldDB" id="A0AAJ0JQQ3"/>
<evidence type="ECO:0000256" key="1">
    <source>
        <dbReference type="ARBA" id="ARBA00001393"/>
    </source>
</evidence>
<comment type="subcellular location">
    <subcellularLocation>
        <location evidence="4 18">Cytoplasm</location>
    </subcellularLocation>
</comment>
<feature type="binding site" evidence="18">
    <location>
        <begin position="104"/>
        <end position="108"/>
    </location>
    <ligand>
        <name>NAD(+)</name>
        <dbReference type="ChEBI" id="CHEBI:57540"/>
    </ligand>
</feature>
<evidence type="ECO:0000256" key="5">
    <source>
        <dbReference type="ARBA" id="ARBA00004661"/>
    </source>
</evidence>
<feature type="binding site" evidence="18">
    <location>
        <position position="182"/>
    </location>
    <ligand>
        <name>Zn(2+)</name>
        <dbReference type="ChEBI" id="CHEBI:29105"/>
    </ligand>
</feature>
<evidence type="ECO:0000256" key="15">
    <source>
        <dbReference type="ARBA" id="ARBA00023141"/>
    </source>
</evidence>
<evidence type="ECO:0000256" key="6">
    <source>
        <dbReference type="ARBA" id="ARBA00005412"/>
    </source>
</evidence>
<comment type="caution">
    <text evidence="21">The sequence shown here is derived from an EMBL/GenBank/DDBJ whole genome shotgun (WGS) entry which is preliminary data.</text>
</comment>
<comment type="function">
    <text evidence="18">Catalyzes the conversion of 3-deoxy-D-arabino-heptulosonate 7-phosphate (DAHP) to dehydroquinate (DHQ).</text>
</comment>
<comment type="similarity">
    <text evidence="6 18">Belongs to the sugar phosphate cyclases superfamily. Dehydroquinate synthase family.</text>
</comment>
<comment type="catalytic activity">
    <reaction evidence="1 18">
        <text>7-phospho-2-dehydro-3-deoxy-D-arabino-heptonate = 3-dehydroquinate + phosphate</text>
        <dbReference type="Rhea" id="RHEA:21968"/>
        <dbReference type="ChEBI" id="CHEBI:32364"/>
        <dbReference type="ChEBI" id="CHEBI:43474"/>
        <dbReference type="ChEBI" id="CHEBI:58394"/>
        <dbReference type="EC" id="4.2.3.4"/>
    </reaction>
</comment>
<sequence length="358" mass="40286">MELMTTYKSNNYPIIIKNNAITELTELLKPYRDVVFIVDKNVEFALPEKIQQALSSTSSEQFTHILKVEGNETTKTFAVYQHIIEELLEQSITRNTCIIAIGGGVTGDFAGFVAATILRGVDFIQVPTTILAHDSSVGGKVGINTPQGKNLVGAFYRPTAVLYDLDFLNTLPYTEISSGYAEVYKHALLNGEEAQLEIETAFPDKKALESLVSLDKFLLKGIQTKLNIVIEDEHEQGKRKFLNLGHTFGHAIEYNQKIPHGHAVMIGILYQFIVANELLNTQFDIMHYINYFKNLDYPLEKVLDTNFEPLLALMSKDKKNDKSGIQMVLLKEIGKPKVIHVNNEVLEKSFATLQNYLK</sequence>
<evidence type="ECO:0000313" key="22">
    <source>
        <dbReference type="Proteomes" id="UP000033530"/>
    </source>
</evidence>
<dbReference type="InterPro" id="IPR050071">
    <property type="entry name" value="Dehydroquinate_synthase"/>
</dbReference>
<dbReference type="SUPFAM" id="SSF56796">
    <property type="entry name" value="Dehydroquinate synthase-like"/>
    <property type="match status" value="1"/>
</dbReference>
<gene>
    <name evidence="18" type="primary">aroB</name>
    <name evidence="21" type="ORF">VV61_01845</name>
</gene>
<keyword evidence="13 18" id="KW-0862">Zinc</keyword>
<organism evidence="21 22">
    <name type="scientific">Staphylococcus carnosus</name>
    <dbReference type="NCBI Taxonomy" id="1281"/>
    <lineage>
        <taxon>Bacteria</taxon>
        <taxon>Bacillati</taxon>
        <taxon>Bacillota</taxon>
        <taxon>Bacilli</taxon>
        <taxon>Bacillales</taxon>
        <taxon>Staphylococcaceae</taxon>
        <taxon>Staphylococcus</taxon>
    </lineage>
</organism>
<keyword evidence="15 18" id="KW-0057">Aromatic amino acid biosynthesis</keyword>
<dbReference type="PANTHER" id="PTHR43622">
    <property type="entry name" value="3-DEHYDROQUINATE SYNTHASE"/>
    <property type="match status" value="1"/>
</dbReference>
<evidence type="ECO:0000259" key="20">
    <source>
        <dbReference type="Pfam" id="PF24621"/>
    </source>
</evidence>
<dbReference type="Pfam" id="PF24621">
    <property type="entry name" value="DHQS_C"/>
    <property type="match status" value="1"/>
</dbReference>
<keyword evidence="17 18" id="KW-0170">Cobalt</keyword>
<dbReference type="EC" id="4.2.3.4" evidence="7 18"/>
<dbReference type="GO" id="GO:0009423">
    <property type="term" value="P:chorismate biosynthetic process"/>
    <property type="evidence" value="ECO:0007669"/>
    <property type="project" value="UniProtKB-UniRule"/>
</dbReference>
<dbReference type="GO" id="GO:0003856">
    <property type="term" value="F:3-dehydroquinate synthase activity"/>
    <property type="evidence" value="ECO:0007669"/>
    <property type="project" value="UniProtKB-UniRule"/>
</dbReference>
<dbReference type="InterPro" id="IPR016037">
    <property type="entry name" value="DHQ_synth_AroB"/>
</dbReference>
<feature type="binding site" evidence="18">
    <location>
        <begin position="167"/>
        <end position="170"/>
    </location>
    <ligand>
        <name>NAD(+)</name>
        <dbReference type="ChEBI" id="CHEBI:57540"/>
    </ligand>
</feature>
<evidence type="ECO:0000256" key="3">
    <source>
        <dbReference type="ARBA" id="ARBA00001947"/>
    </source>
</evidence>
<dbReference type="FunFam" id="3.40.50.1970:FF:000007">
    <property type="entry name" value="Pentafunctional AROM polypeptide"/>
    <property type="match status" value="1"/>
</dbReference>
<feature type="binding site" evidence="18">
    <location>
        <position position="260"/>
    </location>
    <ligand>
        <name>Zn(2+)</name>
        <dbReference type="ChEBI" id="CHEBI:29105"/>
    </ligand>
</feature>
<dbReference type="InterPro" id="IPR030963">
    <property type="entry name" value="DHQ_synth_fam"/>
</dbReference>
<comment type="cofactor">
    <cofactor evidence="18">
        <name>Co(2+)</name>
        <dbReference type="ChEBI" id="CHEBI:48828"/>
    </cofactor>
    <cofactor evidence="18">
        <name>Zn(2+)</name>
        <dbReference type="ChEBI" id="CHEBI:29105"/>
    </cofactor>
    <text evidence="18">Binds 1 divalent metal cation per subunit. Can use either Co(2+) or Zn(2+).</text>
</comment>
<evidence type="ECO:0000256" key="12">
    <source>
        <dbReference type="ARBA" id="ARBA00022741"/>
    </source>
</evidence>
<evidence type="ECO:0000256" key="8">
    <source>
        <dbReference type="ARBA" id="ARBA00017684"/>
    </source>
</evidence>
<dbReference type="InterPro" id="IPR056179">
    <property type="entry name" value="DHQS_C"/>
</dbReference>
<dbReference type="GO" id="GO:0046872">
    <property type="term" value="F:metal ion binding"/>
    <property type="evidence" value="ECO:0007669"/>
    <property type="project" value="UniProtKB-KW"/>
</dbReference>
<feature type="binding site" evidence="18">
    <location>
        <position position="246"/>
    </location>
    <ligand>
        <name>Zn(2+)</name>
        <dbReference type="ChEBI" id="CHEBI:29105"/>
    </ligand>
</feature>
<evidence type="ECO:0000256" key="13">
    <source>
        <dbReference type="ARBA" id="ARBA00022833"/>
    </source>
</evidence>
<dbReference type="GO" id="GO:0009073">
    <property type="term" value="P:aromatic amino acid family biosynthetic process"/>
    <property type="evidence" value="ECO:0007669"/>
    <property type="project" value="UniProtKB-KW"/>
</dbReference>